<dbReference type="InterPro" id="IPR050741">
    <property type="entry name" value="Acyl-CoA_dehydrogenase"/>
</dbReference>
<evidence type="ECO:0000313" key="6">
    <source>
        <dbReference type="Proteomes" id="UP001139451"/>
    </source>
</evidence>
<dbReference type="GO" id="GO:0016712">
    <property type="term" value="F:oxidoreductase activity, acting on paired donors, with incorporation or reduction of molecular oxygen, reduced flavin or flavoprotein as one donor, and incorporation of one atom of oxygen"/>
    <property type="evidence" value="ECO:0007669"/>
    <property type="project" value="TreeGrafter"/>
</dbReference>
<dbReference type="Pfam" id="PF08028">
    <property type="entry name" value="Acyl-CoA_dh_2"/>
    <property type="match status" value="1"/>
</dbReference>
<dbReference type="Gene3D" id="2.40.110.10">
    <property type="entry name" value="Butyryl-CoA Dehydrogenase, subunit A, domain 2"/>
    <property type="match status" value="1"/>
</dbReference>
<protein>
    <submittedName>
        <fullName evidence="5">Acyl-CoA dehydrogenase family protein</fullName>
    </submittedName>
</protein>
<dbReference type="InterPro" id="IPR046373">
    <property type="entry name" value="Acyl-CoA_Oxase/DH_mid-dom_sf"/>
</dbReference>
<feature type="domain" description="Acyl-CoA dehydrogenase/oxidase N-terminal" evidence="3">
    <location>
        <begin position="3"/>
        <end position="70"/>
    </location>
</feature>
<dbReference type="GO" id="GO:0003995">
    <property type="term" value="F:acyl-CoA dehydrogenase activity"/>
    <property type="evidence" value="ECO:0007669"/>
    <property type="project" value="TreeGrafter"/>
</dbReference>
<reference evidence="5" key="1">
    <citation type="submission" date="2022-05" db="EMBL/GenBank/DDBJ databases">
        <title>Sphingomonas sp. strain MG17 Genome sequencing and assembly.</title>
        <authorList>
            <person name="Kim I."/>
        </authorList>
    </citation>
    <scope>NUCLEOTIDE SEQUENCE</scope>
    <source>
        <strain evidence="5">MG17</strain>
    </source>
</reference>
<dbReference type="GO" id="GO:0005737">
    <property type="term" value="C:cytoplasm"/>
    <property type="evidence" value="ECO:0007669"/>
    <property type="project" value="TreeGrafter"/>
</dbReference>
<dbReference type="GO" id="GO:0050660">
    <property type="term" value="F:flavin adenine dinucleotide binding"/>
    <property type="evidence" value="ECO:0007669"/>
    <property type="project" value="InterPro"/>
</dbReference>
<dbReference type="SUPFAM" id="SSF56645">
    <property type="entry name" value="Acyl-CoA dehydrogenase NM domain-like"/>
    <property type="match status" value="1"/>
</dbReference>
<dbReference type="InterPro" id="IPR036250">
    <property type="entry name" value="AcylCo_DH-like_C"/>
</dbReference>
<dbReference type="Pfam" id="PF02771">
    <property type="entry name" value="Acyl-CoA_dh_N"/>
    <property type="match status" value="1"/>
</dbReference>
<evidence type="ECO:0000259" key="3">
    <source>
        <dbReference type="Pfam" id="PF02771"/>
    </source>
</evidence>
<dbReference type="InterPro" id="IPR013107">
    <property type="entry name" value="Acyl-CoA_DH_C"/>
</dbReference>
<evidence type="ECO:0000259" key="4">
    <source>
        <dbReference type="Pfam" id="PF08028"/>
    </source>
</evidence>
<dbReference type="GO" id="GO:0033539">
    <property type="term" value="P:fatty acid beta-oxidation using acyl-CoA dehydrogenase"/>
    <property type="evidence" value="ECO:0007669"/>
    <property type="project" value="TreeGrafter"/>
</dbReference>
<evidence type="ECO:0000313" key="5">
    <source>
        <dbReference type="EMBL" id="MCP3729987.1"/>
    </source>
</evidence>
<sequence>MQAEAERQRRIPQETVERLDETGVYGVAMPGRFGGADFSARELFAIYEALGRGCGATAWTLWASTGGNMWSAAFADEVIRPVYDAPWIGNRTCAVGGSTRRLSGTARKVDGGWMIKGAWPFATASAHASHAYLAVYYDDTDDTKIGMVLLPKESFVLRDDWDAMGMAATGSATIAIEQELFVPDAHFSTPQALIERLAELKAQGVGLRPGGLGRSIMVGTGNAVGMAEHALELFLDGIGKKAIAYSPYPRQQDAPVTHLNVGYVRMQINAARLVAEAALDRLDRLYADGADATDDDLARFHADAAYVWDNCATAIEALFKASGASGIAKKQPLQLVARNCRAGSMHAVHNIQTCMENFGRHLCGIEAAISTGVLERAG</sequence>
<organism evidence="5 6">
    <name type="scientific">Sphingomonas tagetis</name>
    <dbReference type="NCBI Taxonomy" id="2949092"/>
    <lineage>
        <taxon>Bacteria</taxon>
        <taxon>Pseudomonadati</taxon>
        <taxon>Pseudomonadota</taxon>
        <taxon>Alphaproteobacteria</taxon>
        <taxon>Sphingomonadales</taxon>
        <taxon>Sphingomonadaceae</taxon>
        <taxon>Sphingomonas</taxon>
    </lineage>
</organism>
<keyword evidence="1" id="KW-0560">Oxidoreductase</keyword>
<dbReference type="EMBL" id="JAMLDX010000003">
    <property type="protein sequence ID" value="MCP3729987.1"/>
    <property type="molecule type" value="Genomic_DNA"/>
</dbReference>
<gene>
    <name evidence="5" type="ORF">M9978_06050</name>
</gene>
<dbReference type="Proteomes" id="UP001139451">
    <property type="component" value="Unassembled WGS sequence"/>
</dbReference>
<dbReference type="InterPro" id="IPR009100">
    <property type="entry name" value="AcylCoA_DH/oxidase_NM_dom_sf"/>
</dbReference>
<feature type="domain" description="Acyl-CoA dehydrogenase C-terminal" evidence="4">
    <location>
        <begin position="223"/>
        <end position="350"/>
    </location>
</feature>
<dbReference type="InterPro" id="IPR037069">
    <property type="entry name" value="AcylCoA_DH/ox_N_sf"/>
</dbReference>
<comment type="caution">
    <text evidence="5">The sequence shown here is derived from an EMBL/GenBank/DDBJ whole genome shotgun (WGS) entry which is preliminary data.</text>
</comment>
<accession>A0A9X2KKU3</accession>
<dbReference type="AlphaFoldDB" id="A0A9X2KKU3"/>
<name>A0A9X2KKU3_9SPHN</name>
<dbReference type="InterPro" id="IPR013786">
    <property type="entry name" value="AcylCoA_DH/ox_N"/>
</dbReference>
<keyword evidence="6" id="KW-1185">Reference proteome</keyword>
<dbReference type="PIRSF" id="PIRSF016578">
    <property type="entry name" value="HsaA"/>
    <property type="match status" value="1"/>
</dbReference>
<dbReference type="Gene3D" id="1.20.140.10">
    <property type="entry name" value="Butyryl-CoA Dehydrogenase, subunit A, domain 3"/>
    <property type="match status" value="1"/>
</dbReference>
<evidence type="ECO:0000256" key="1">
    <source>
        <dbReference type="ARBA" id="ARBA00023002"/>
    </source>
</evidence>
<dbReference type="Gene3D" id="1.10.540.10">
    <property type="entry name" value="Acyl-CoA dehydrogenase/oxidase, N-terminal domain"/>
    <property type="match status" value="1"/>
</dbReference>
<proteinExistence type="inferred from homology"/>
<dbReference type="PANTHER" id="PTHR48083">
    <property type="entry name" value="MEDIUM-CHAIN SPECIFIC ACYL-COA DEHYDROGENASE, MITOCHONDRIAL-RELATED"/>
    <property type="match status" value="1"/>
</dbReference>
<dbReference type="RefSeq" id="WP_254292100.1">
    <property type="nucleotide sequence ID" value="NZ_JAMLDX010000003.1"/>
</dbReference>
<dbReference type="PANTHER" id="PTHR48083:SF19">
    <property type="entry name" value="FLAVIN-DEPENDENT MONOOXYGENASE, OXYGENASE SUBUNIT HSAA"/>
    <property type="match status" value="1"/>
</dbReference>
<dbReference type="SUPFAM" id="SSF47203">
    <property type="entry name" value="Acyl-CoA dehydrogenase C-terminal domain-like"/>
    <property type="match status" value="1"/>
</dbReference>
<comment type="similarity">
    <text evidence="2">Belongs to the HpaH/HsaA monooxygenase family.</text>
</comment>
<evidence type="ECO:0000256" key="2">
    <source>
        <dbReference type="ARBA" id="ARBA00049661"/>
    </source>
</evidence>